<organism evidence="1 2">
    <name type="scientific">Xylaria grammica</name>
    <dbReference type="NCBI Taxonomy" id="363999"/>
    <lineage>
        <taxon>Eukaryota</taxon>
        <taxon>Fungi</taxon>
        <taxon>Dikarya</taxon>
        <taxon>Ascomycota</taxon>
        <taxon>Pezizomycotina</taxon>
        <taxon>Sordariomycetes</taxon>
        <taxon>Xylariomycetidae</taxon>
        <taxon>Xylariales</taxon>
        <taxon>Xylariaceae</taxon>
        <taxon>Xylaria</taxon>
    </lineage>
</organism>
<protein>
    <submittedName>
        <fullName evidence="1">Uncharacterized protein</fullName>
    </submittedName>
</protein>
<accession>A0A439CTV5</accession>
<proteinExistence type="predicted"/>
<name>A0A439CTV5_9PEZI</name>
<dbReference type="AlphaFoldDB" id="A0A439CTV5"/>
<keyword evidence="2" id="KW-1185">Reference proteome</keyword>
<evidence type="ECO:0000313" key="2">
    <source>
        <dbReference type="Proteomes" id="UP000286045"/>
    </source>
</evidence>
<dbReference type="EMBL" id="RYZI01000424">
    <property type="protein sequence ID" value="RWA05575.1"/>
    <property type="molecule type" value="Genomic_DNA"/>
</dbReference>
<comment type="caution">
    <text evidence="1">The sequence shown here is derived from an EMBL/GenBank/DDBJ whole genome shotgun (WGS) entry which is preliminary data.</text>
</comment>
<gene>
    <name evidence="1" type="ORF">EKO27_g9528</name>
</gene>
<reference evidence="1 2" key="1">
    <citation type="submission" date="2018-12" db="EMBL/GenBank/DDBJ databases">
        <title>Draft genome sequence of Xylaria grammica IHI A82.</title>
        <authorList>
            <person name="Buettner E."/>
            <person name="Kellner H."/>
        </authorList>
    </citation>
    <scope>NUCLEOTIDE SEQUENCE [LARGE SCALE GENOMIC DNA]</scope>
    <source>
        <strain evidence="1 2">IHI A82</strain>
    </source>
</reference>
<evidence type="ECO:0000313" key="1">
    <source>
        <dbReference type="EMBL" id="RWA05575.1"/>
    </source>
</evidence>
<dbReference type="Proteomes" id="UP000286045">
    <property type="component" value="Unassembled WGS sequence"/>
</dbReference>
<sequence length="347" mass="38776">MGTAGPRTGPTVYLTTITTQFTTTTEFTTSTAFTTTTELATATEFITTETTTTQTTTAARVSETTLYVAPTVANAVPGQAGQQWSPLKKDATGCNWDLFRLAASLLSTPLNITNGIWLRDWETTALQYTELQRLFDIHQGELLTQRGPLEVDQFKIALQTFVKEPLIYACDTLGRLVTELVNIKHVNNGTRGQRLDLLAEMLEEADRDLLKYRVNRRSPASLLPLWALAAPEFRSNGCPNRDCFKVNGAGIELTALGLPFRLLHRVETLKREMNSGLVRKLNLVVIRITQGVLRWSSQFGLLFTRELIGTGVALSFALYLLHLLNSQYFRFELDQFGVARRPETGIR</sequence>
<dbReference type="STRING" id="363999.A0A439CTV5"/>